<keyword evidence="3" id="KW-0326">Glycosidase</keyword>
<evidence type="ECO:0000259" key="6">
    <source>
        <dbReference type="Pfam" id="PF02836"/>
    </source>
</evidence>
<evidence type="ECO:0000259" key="5">
    <source>
        <dbReference type="Pfam" id="PF00703"/>
    </source>
</evidence>
<dbReference type="PANTHER" id="PTHR42732:SF1">
    <property type="entry name" value="BETA-MANNOSIDASE"/>
    <property type="match status" value="1"/>
</dbReference>
<dbReference type="SUPFAM" id="SSF49303">
    <property type="entry name" value="beta-Galactosidase/glucuronidase domain"/>
    <property type="match status" value="1"/>
</dbReference>
<evidence type="ECO:0000256" key="4">
    <source>
        <dbReference type="SAM" id="SignalP"/>
    </source>
</evidence>
<dbReference type="InterPro" id="IPR036156">
    <property type="entry name" value="Beta-gal/glucu_dom_sf"/>
</dbReference>
<evidence type="ECO:0000313" key="9">
    <source>
        <dbReference type="Proteomes" id="UP001310022"/>
    </source>
</evidence>
<dbReference type="PANTHER" id="PTHR42732">
    <property type="entry name" value="BETA-GALACTOSIDASE"/>
    <property type="match status" value="1"/>
</dbReference>
<dbReference type="InterPro" id="IPR006102">
    <property type="entry name" value="Ig-like_GH2"/>
</dbReference>
<sequence length="680" mass="78206">MKIIINLLILCLINISVFASSTVYTHRKNIELKAWKFYKGNINQAKQTDYVDHDWEMVQVPHTYSMEALTEVGYYRGPAWYRKALQVPSSMKGERIFIRFEGVGNKAEVFVNGKKIGVHKGGYSAFCFELTDHLSGQGTDQLAVKVTNAPNFKFLPVTDNLFNIYGGIYRPVTVFSTPKSNISPLYHATSGVFVNQLEVNQKTAEIELSAHLQLGDDHAKTVLCQVFDPSGKKVFDQNLPLPENQREYILKEKISIDAPKLWHGKRSPKQYRVVVKLPNGDQVSEQFGLRTFAVDAEKGFFLNGEPYRLYGVAMHQEWRDVGPALTMDHHQKDMELVQEIGASALRLSHYQHSEITYEQADEAGLVVWAEIPFVHDYSGRERDNAHQQLTELILQNYNHPSICFWGIWNEVRAYDSPEEACVPLTKSLNSLAHELDPSRLTTSASDRGMVSNMGNITDLQAWNKYFGWYYGEFEDMATFLDESHHDFPDRPIGISEYGIGGNVMHQQADMLEKPSGRYFPEMVQTQYHELTWKILKDRPFVWASFVWNMFDFSVAGWNRGGTPFLNHKGLVSYDRKTKKDAFYFYKANWSDEPVLYIEGRRNDQRAQAETEMKVFTNAEKVTFYLNGKKISHQKNMNPMHTLVFNEIHLNSGKNELTVEAKIDGKRLKDTVYWHYQASAK</sequence>
<dbReference type="Gene3D" id="2.60.120.260">
    <property type="entry name" value="Galactose-binding domain-like"/>
    <property type="match status" value="1"/>
</dbReference>
<dbReference type="InterPro" id="IPR017853">
    <property type="entry name" value="GH"/>
</dbReference>
<evidence type="ECO:0000256" key="3">
    <source>
        <dbReference type="ARBA" id="ARBA00023295"/>
    </source>
</evidence>
<accession>A0AAN4W3C8</accession>
<dbReference type="InterPro" id="IPR013783">
    <property type="entry name" value="Ig-like_fold"/>
</dbReference>
<keyword evidence="2" id="KW-0378">Hydrolase</keyword>
<dbReference type="Pfam" id="PF00703">
    <property type="entry name" value="Glyco_hydro_2"/>
    <property type="match status" value="1"/>
</dbReference>
<comment type="caution">
    <text evidence="8">The sequence shown here is derived from an EMBL/GenBank/DDBJ whole genome shotgun (WGS) entry which is preliminary data.</text>
</comment>
<keyword evidence="9" id="KW-1185">Reference proteome</keyword>
<dbReference type="InterPro" id="IPR006101">
    <property type="entry name" value="Glyco_hydro_2"/>
</dbReference>
<dbReference type="Gene3D" id="3.20.20.80">
    <property type="entry name" value="Glycosidases"/>
    <property type="match status" value="1"/>
</dbReference>
<dbReference type="GO" id="GO:0005975">
    <property type="term" value="P:carbohydrate metabolic process"/>
    <property type="evidence" value="ECO:0007669"/>
    <property type="project" value="InterPro"/>
</dbReference>
<feature type="chain" id="PRO_5042909540" evidence="4">
    <location>
        <begin position="20"/>
        <end position="680"/>
    </location>
</feature>
<reference evidence="8 9" key="1">
    <citation type="submission" date="2021-12" db="EMBL/GenBank/DDBJ databases">
        <title>Genome sequencing of bacteria with rrn-lacking chromosome and rrn-plasmid.</title>
        <authorList>
            <person name="Anda M."/>
            <person name="Iwasaki W."/>
        </authorList>
    </citation>
    <scope>NUCLEOTIDE SEQUENCE [LARGE SCALE GENOMIC DNA]</scope>
    <source>
        <strain evidence="8 9">NBRC 15940</strain>
    </source>
</reference>
<dbReference type="InterPro" id="IPR006104">
    <property type="entry name" value="Glyco_hydro_2_N"/>
</dbReference>
<evidence type="ECO:0000259" key="7">
    <source>
        <dbReference type="Pfam" id="PF02837"/>
    </source>
</evidence>
<dbReference type="SUPFAM" id="SSF51445">
    <property type="entry name" value="(Trans)glycosidases"/>
    <property type="match status" value="1"/>
</dbReference>
<evidence type="ECO:0000256" key="2">
    <source>
        <dbReference type="ARBA" id="ARBA00022801"/>
    </source>
</evidence>
<feature type="domain" description="Glycosyl hydrolases family 2 sugar binding" evidence="7">
    <location>
        <begin position="70"/>
        <end position="178"/>
    </location>
</feature>
<dbReference type="AlphaFoldDB" id="A0AAN4W3C8"/>
<dbReference type="InterPro" id="IPR006103">
    <property type="entry name" value="Glyco_hydro_2_cat"/>
</dbReference>
<dbReference type="Proteomes" id="UP001310022">
    <property type="component" value="Unassembled WGS sequence"/>
</dbReference>
<dbReference type="InterPro" id="IPR051913">
    <property type="entry name" value="GH2_Domain-Containing"/>
</dbReference>
<name>A0AAN4W3C8_9BACT</name>
<dbReference type="Pfam" id="PF02837">
    <property type="entry name" value="Glyco_hydro_2_N"/>
    <property type="match status" value="1"/>
</dbReference>
<gene>
    <name evidence="8" type="ORF">PEDI_46960</name>
</gene>
<dbReference type="RefSeq" id="WP_338239225.1">
    <property type="nucleotide sequence ID" value="NZ_BQKE01000004.1"/>
</dbReference>
<evidence type="ECO:0000313" key="8">
    <source>
        <dbReference type="EMBL" id="GJM64144.1"/>
    </source>
</evidence>
<dbReference type="EMBL" id="BQKE01000004">
    <property type="protein sequence ID" value="GJM64144.1"/>
    <property type="molecule type" value="Genomic_DNA"/>
</dbReference>
<feature type="domain" description="Glycoside hydrolase family 2 immunoglobulin-like beta-sandwich" evidence="5">
    <location>
        <begin position="196"/>
        <end position="290"/>
    </location>
</feature>
<dbReference type="GO" id="GO:0004553">
    <property type="term" value="F:hydrolase activity, hydrolyzing O-glycosyl compounds"/>
    <property type="evidence" value="ECO:0007669"/>
    <property type="project" value="InterPro"/>
</dbReference>
<comment type="similarity">
    <text evidence="1">Belongs to the glycosyl hydrolase 2 family.</text>
</comment>
<keyword evidence="4" id="KW-0732">Signal</keyword>
<dbReference type="Pfam" id="PF02836">
    <property type="entry name" value="Glyco_hydro_2_C"/>
    <property type="match status" value="1"/>
</dbReference>
<dbReference type="PRINTS" id="PR00132">
    <property type="entry name" value="GLHYDRLASE2"/>
</dbReference>
<dbReference type="SUPFAM" id="SSF49785">
    <property type="entry name" value="Galactose-binding domain-like"/>
    <property type="match status" value="1"/>
</dbReference>
<organism evidence="8 9">
    <name type="scientific">Persicobacter diffluens</name>
    <dbReference type="NCBI Taxonomy" id="981"/>
    <lineage>
        <taxon>Bacteria</taxon>
        <taxon>Pseudomonadati</taxon>
        <taxon>Bacteroidota</taxon>
        <taxon>Cytophagia</taxon>
        <taxon>Cytophagales</taxon>
        <taxon>Persicobacteraceae</taxon>
        <taxon>Persicobacter</taxon>
    </lineage>
</organism>
<dbReference type="InterPro" id="IPR008979">
    <property type="entry name" value="Galactose-bd-like_sf"/>
</dbReference>
<feature type="domain" description="Glycoside hydrolase family 2 catalytic" evidence="6">
    <location>
        <begin position="298"/>
        <end position="584"/>
    </location>
</feature>
<dbReference type="Gene3D" id="2.60.40.10">
    <property type="entry name" value="Immunoglobulins"/>
    <property type="match status" value="2"/>
</dbReference>
<proteinExistence type="inferred from homology"/>
<evidence type="ECO:0000256" key="1">
    <source>
        <dbReference type="ARBA" id="ARBA00007401"/>
    </source>
</evidence>
<protein>
    <submittedName>
        <fullName evidence="8">Beta-galactosidase</fullName>
    </submittedName>
</protein>
<feature type="signal peptide" evidence="4">
    <location>
        <begin position="1"/>
        <end position="19"/>
    </location>
</feature>